<accession>A0A8S5P7A7</accession>
<dbReference type="EMBL" id="BK015347">
    <property type="protein sequence ID" value="DAE02544.1"/>
    <property type="molecule type" value="Genomic_DNA"/>
</dbReference>
<name>A0A8S5P7A7_9CAUD</name>
<reference evidence="1" key="1">
    <citation type="journal article" date="2021" name="Proc. Natl. Acad. Sci. U.S.A.">
        <title>A Catalog of Tens of Thousands of Viruses from Human Metagenomes Reveals Hidden Associations with Chronic Diseases.</title>
        <authorList>
            <person name="Tisza M.J."/>
            <person name="Buck C.B."/>
        </authorList>
    </citation>
    <scope>NUCLEOTIDE SEQUENCE</scope>
    <source>
        <strain evidence="1">CtmYS12</strain>
    </source>
</reference>
<proteinExistence type="predicted"/>
<evidence type="ECO:0000313" key="1">
    <source>
        <dbReference type="EMBL" id="DAE02544.1"/>
    </source>
</evidence>
<sequence length="37" mass="4302">MRGKCDILYFTTFPLTFDFGTYSGVLQARGHLYLRRG</sequence>
<protein>
    <submittedName>
        <fullName evidence="1">Uncharacterized protein</fullName>
    </submittedName>
</protein>
<organism evidence="1">
    <name type="scientific">Siphoviridae sp. ctmYS12</name>
    <dbReference type="NCBI Taxonomy" id="2825652"/>
    <lineage>
        <taxon>Viruses</taxon>
        <taxon>Duplodnaviria</taxon>
        <taxon>Heunggongvirae</taxon>
        <taxon>Uroviricota</taxon>
        <taxon>Caudoviricetes</taxon>
    </lineage>
</organism>